<reference evidence="3 4" key="1">
    <citation type="submission" date="2024-08" db="EMBL/GenBank/DDBJ databases">
        <authorList>
            <person name="Cucini C."/>
            <person name="Frati F."/>
        </authorList>
    </citation>
    <scope>NUCLEOTIDE SEQUENCE [LARGE SCALE GENOMIC DNA]</scope>
</reference>
<comment type="caution">
    <text evidence="3">The sequence shown here is derived from an EMBL/GenBank/DDBJ whole genome shotgun (WGS) entry which is preliminary data.</text>
</comment>
<keyword evidence="1" id="KW-0812">Transmembrane</keyword>
<feature type="signal peptide" evidence="2">
    <location>
        <begin position="1"/>
        <end position="20"/>
    </location>
</feature>
<keyword evidence="1" id="KW-1133">Transmembrane helix</keyword>
<name>A0ABP1RF24_9HEXA</name>
<keyword evidence="2" id="KW-0732">Signal</keyword>
<feature type="chain" id="PRO_5045361056" evidence="2">
    <location>
        <begin position="21"/>
        <end position="178"/>
    </location>
</feature>
<feature type="transmembrane region" description="Helical" evidence="1">
    <location>
        <begin position="64"/>
        <end position="85"/>
    </location>
</feature>
<proteinExistence type="predicted"/>
<protein>
    <submittedName>
        <fullName evidence="3">Uncharacterized protein</fullName>
    </submittedName>
</protein>
<dbReference type="EMBL" id="CAXLJM020000072">
    <property type="protein sequence ID" value="CAL8126414.1"/>
    <property type="molecule type" value="Genomic_DNA"/>
</dbReference>
<keyword evidence="1" id="KW-0472">Membrane</keyword>
<evidence type="ECO:0000313" key="3">
    <source>
        <dbReference type="EMBL" id="CAL8126414.1"/>
    </source>
</evidence>
<sequence length="178" mass="18689">MAQTTYTTIFLSCLLGSTLAVIPEGEYQIGPVFGKGSRFFGGHKHFEAVFEKGAELKPLIAKKVLLGVGALGAGALAAGGAALLANKFPHLGQGWGWSGQGYAQEGQYNNYNSVPAYGWSNSGSSSSSYYPSSGSGIKFPPTSGYPSSPYYGNANYPATEYGYPQTGSADYASYGWSR</sequence>
<dbReference type="Proteomes" id="UP001642540">
    <property type="component" value="Unassembled WGS sequence"/>
</dbReference>
<evidence type="ECO:0000256" key="2">
    <source>
        <dbReference type="SAM" id="SignalP"/>
    </source>
</evidence>
<keyword evidence="4" id="KW-1185">Reference proteome</keyword>
<accession>A0ABP1RF24</accession>
<evidence type="ECO:0000313" key="4">
    <source>
        <dbReference type="Proteomes" id="UP001642540"/>
    </source>
</evidence>
<organism evidence="3 4">
    <name type="scientific">Orchesella dallaii</name>
    <dbReference type="NCBI Taxonomy" id="48710"/>
    <lineage>
        <taxon>Eukaryota</taxon>
        <taxon>Metazoa</taxon>
        <taxon>Ecdysozoa</taxon>
        <taxon>Arthropoda</taxon>
        <taxon>Hexapoda</taxon>
        <taxon>Collembola</taxon>
        <taxon>Entomobryomorpha</taxon>
        <taxon>Entomobryoidea</taxon>
        <taxon>Orchesellidae</taxon>
        <taxon>Orchesellinae</taxon>
        <taxon>Orchesella</taxon>
    </lineage>
</organism>
<evidence type="ECO:0000256" key="1">
    <source>
        <dbReference type="SAM" id="Phobius"/>
    </source>
</evidence>
<gene>
    <name evidence="3" type="ORF">ODALV1_LOCUS21388</name>
</gene>